<reference evidence="1 2" key="1">
    <citation type="submission" date="2019-03" db="EMBL/GenBank/DDBJ databases">
        <title>Genomic Encyclopedia of Type Strains, Phase IV (KMG-IV): sequencing the most valuable type-strain genomes for metagenomic binning, comparative biology and taxonomic classification.</title>
        <authorList>
            <person name="Goeker M."/>
        </authorList>
    </citation>
    <scope>NUCLEOTIDE SEQUENCE [LARGE SCALE GENOMIC DNA]</scope>
    <source>
        <strain evidence="1 2">DSM 45361</strain>
    </source>
</reference>
<sequence>MIKAVAEELFAALNARDFAKLDQLAPDVVEHNAVVVDAPTQGPGAFAKAMEQAFAAFPDLRLDVEDMIAEDDRVVVRLRVSATNTGDYRRGAPTGKGFTSEAYYVLRVADGKVVETWGLGDRLAVLQQLGIVGSDDELATVGRIG</sequence>
<dbReference type="Pfam" id="PF07366">
    <property type="entry name" value="SnoaL"/>
    <property type="match status" value="1"/>
</dbReference>
<dbReference type="AlphaFoldDB" id="A0A4R6SP82"/>
<gene>
    <name evidence="1" type="ORF">EV186_1011805</name>
</gene>
<keyword evidence="2" id="KW-1185">Reference proteome</keyword>
<comment type="caution">
    <text evidence="1">The sequence shown here is derived from an EMBL/GenBank/DDBJ whole genome shotgun (WGS) entry which is preliminary data.</text>
</comment>
<dbReference type="EMBL" id="SNXZ01000001">
    <property type="protein sequence ID" value="TDQ05827.1"/>
    <property type="molecule type" value="Genomic_DNA"/>
</dbReference>
<dbReference type="InterPro" id="IPR009959">
    <property type="entry name" value="Cyclase_SnoaL-like"/>
</dbReference>
<dbReference type="SUPFAM" id="SSF54427">
    <property type="entry name" value="NTF2-like"/>
    <property type="match status" value="1"/>
</dbReference>
<dbReference type="RefSeq" id="WP_166659061.1">
    <property type="nucleotide sequence ID" value="NZ_SNXZ01000001.1"/>
</dbReference>
<protein>
    <submittedName>
        <fullName evidence="1">Putative ester cyclase</fullName>
    </submittedName>
</protein>
<proteinExistence type="predicted"/>
<dbReference type="InterPro" id="IPR032710">
    <property type="entry name" value="NTF2-like_dom_sf"/>
</dbReference>
<name>A0A4R6SP82_LABRH</name>
<dbReference type="PANTHER" id="PTHR38436">
    <property type="entry name" value="POLYKETIDE CYCLASE SNOAL-LIKE DOMAIN"/>
    <property type="match status" value="1"/>
</dbReference>
<dbReference type="PANTHER" id="PTHR38436:SF1">
    <property type="entry name" value="ESTER CYCLASE"/>
    <property type="match status" value="1"/>
</dbReference>
<organism evidence="1 2">
    <name type="scientific">Labedaea rhizosphaerae</name>
    <dbReference type="NCBI Taxonomy" id="598644"/>
    <lineage>
        <taxon>Bacteria</taxon>
        <taxon>Bacillati</taxon>
        <taxon>Actinomycetota</taxon>
        <taxon>Actinomycetes</taxon>
        <taxon>Pseudonocardiales</taxon>
        <taxon>Pseudonocardiaceae</taxon>
        <taxon>Labedaea</taxon>
    </lineage>
</organism>
<evidence type="ECO:0000313" key="1">
    <source>
        <dbReference type="EMBL" id="TDQ05827.1"/>
    </source>
</evidence>
<accession>A0A4R6SP82</accession>
<dbReference type="Gene3D" id="3.10.450.50">
    <property type="match status" value="1"/>
</dbReference>
<dbReference type="Proteomes" id="UP000295444">
    <property type="component" value="Unassembled WGS sequence"/>
</dbReference>
<evidence type="ECO:0000313" key="2">
    <source>
        <dbReference type="Proteomes" id="UP000295444"/>
    </source>
</evidence>
<dbReference type="GO" id="GO:0030638">
    <property type="term" value="P:polyketide metabolic process"/>
    <property type="evidence" value="ECO:0007669"/>
    <property type="project" value="InterPro"/>
</dbReference>